<reference evidence="2" key="1">
    <citation type="submission" date="2018-05" db="EMBL/GenBank/DDBJ databases">
        <authorList>
            <person name="Du Z."/>
            <person name="Wang X."/>
        </authorList>
    </citation>
    <scope>NUCLEOTIDE SEQUENCE [LARGE SCALE GENOMIC DNA]</scope>
    <source>
        <strain evidence="2">CQN31</strain>
    </source>
</reference>
<dbReference type="EMBL" id="QGNA01000002">
    <property type="protein sequence ID" value="PWS37357.1"/>
    <property type="molecule type" value="Genomic_DNA"/>
</dbReference>
<evidence type="ECO:0000313" key="1">
    <source>
        <dbReference type="EMBL" id="PWS37357.1"/>
    </source>
</evidence>
<dbReference type="AlphaFoldDB" id="A0A317FH51"/>
<sequence length="216" mass="24509">MRDSRPAHSTWPLDDLVRRRLRQWPQRPPGAPRTQRQPGTWLRARPGVANFLGQPFLKLPGSSTFRTIPDGLWLHFSPDPGDRWADILCIEACGTVQNLQDKRARFAPSTSSLLVVCPVRWMLEPAEHDDPTPRWHLIRLLREEPTEPLVLPVRDVRVLYGLKQRHYESVARGQVPQPHEYFCPIEALTAERGQEDPALAALIGRASAAANFMVPA</sequence>
<proteinExistence type="predicted"/>
<protein>
    <submittedName>
        <fullName evidence="1">Uncharacterized protein</fullName>
    </submittedName>
</protein>
<name>A0A317FH51_9PROT</name>
<accession>A0A317FH51</accession>
<gene>
    <name evidence="1" type="ORF">DFH01_10975</name>
</gene>
<dbReference type="RefSeq" id="WP_109870465.1">
    <property type="nucleotide sequence ID" value="NZ_QGNA01000002.1"/>
</dbReference>
<comment type="caution">
    <text evidence="1">The sequence shown here is derived from an EMBL/GenBank/DDBJ whole genome shotgun (WGS) entry which is preliminary data.</text>
</comment>
<organism evidence="1 2">
    <name type="scientific">Falsiroseomonas bella</name>
    <dbReference type="NCBI Taxonomy" id="2184016"/>
    <lineage>
        <taxon>Bacteria</taxon>
        <taxon>Pseudomonadati</taxon>
        <taxon>Pseudomonadota</taxon>
        <taxon>Alphaproteobacteria</taxon>
        <taxon>Acetobacterales</taxon>
        <taxon>Roseomonadaceae</taxon>
        <taxon>Falsiroseomonas</taxon>
    </lineage>
</organism>
<dbReference type="Proteomes" id="UP000245765">
    <property type="component" value="Unassembled WGS sequence"/>
</dbReference>
<evidence type="ECO:0000313" key="2">
    <source>
        <dbReference type="Proteomes" id="UP000245765"/>
    </source>
</evidence>
<keyword evidence="2" id="KW-1185">Reference proteome</keyword>
<dbReference type="OrthoDB" id="7375158at2"/>